<keyword evidence="5" id="KW-1185">Reference proteome</keyword>
<dbReference type="Pfam" id="PF24870">
    <property type="entry name" value="DUF7735"/>
    <property type="match status" value="1"/>
</dbReference>
<dbReference type="InterPro" id="IPR056637">
    <property type="entry name" value="DUF7735"/>
</dbReference>
<comment type="caution">
    <text evidence="4">The sequence shown here is derived from an EMBL/GenBank/DDBJ whole genome shotgun (WGS) entry which is preliminary data.</text>
</comment>
<accession>A0A507AXW7</accession>
<dbReference type="Proteomes" id="UP000319257">
    <property type="component" value="Unassembled WGS sequence"/>
</dbReference>
<evidence type="ECO:0000256" key="1">
    <source>
        <dbReference type="SAM" id="MobiDB-lite"/>
    </source>
</evidence>
<dbReference type="STRING" id="1093900.A0A507AXW7"/>
<proteinExistence type="predicted"/>
<dbReference type="OrthoDB" id="4940591at2759"/>
<dbReference type="EMBL" id="SKBQ01000020">
    <property type="protein sequence ID" value="TPX15625.1"/>
    <property type="molecule type" value="Genomic_DNA"/>
</dbReference>
<feature type="signal peptide" evidence="2">
    <location>
        <begin position="1"/>
        <end position="27"/>
    </location>
</feature>
<evidence type="ECO:0000259" key="3">
    <source>
        <dbReference type="Pfam" id="PF24870"/>
    </source>
</evidence>
<feature type="domain" description="DUF7735" evidence="3">
    <location>
        <begin position="36"/>
        <end position="170"/>
    </location>
</feature>
<feature type="compositionally biased region" description="Low complexity" evidence="1">
    <location>
        <begin position="185"/>
        <end position="196"/>
    </location>
</feature>
<evidence type="ECO:0000256" key="2">
    <source>
        <dbReference type="SAM" id="SignalP"/>
    </source>
</evidence>
<reference evidence="4 5" key="1">
    <citation type="submission" date="2019-06" db="EMBL/GenBank/DDBJ databases">
        <title>Draft genome sequence of the filamentous fungus Phialemoniopsis curvata isolated from diesel fuel.</title>
        <authorList>
            <person name="Varaljay V.A."/>
            <person name="Lyon W.J."/>
            <person name="Crouch A.L."/>
            <person name="Drake C.E."/>
            <person name="Hollomon J.M."/>
            <person name="Nadeau L.J."/>
            <person name="Nunn H.S."/>
            <person name="Stevenson B.S."/>
            <person name="Bojanowski C.L."/>
            <person name="Crookes-Goodson W.J."/>
        </authorList>
    </citation>
    <scope>NUCLEOTIDE SEQUENCE [LARGE SCALE GENOMIC DNA]</scope>
    <source>
        <strain evidence="4 5">D216</strain>
    </source>
</reference>
<dbReference type="InParanoid" id="A0A507AXW7"/>
<protein>
    <recommendedName>
        <fullName evidence="3">DUF7735 domain-containing protein</fullName>
    </recommendedName>
</protein>
<dbReference type="AlphaFoldDB" id="A0A507AXW7"/>
<dbReference type="GeneID" id="41971770"/>
<organism evidence="4 5">
    <name type="scientific">Thyridium curvatum</name>
    <dbReference type="NCBI Taxonomy" id="1093900"/>
    <lineage>
        <taxon>Eukaryota</taxon>
        <taxon>Fungi</taxon>
        <taxon>Dikarya</taxon>
        <taxon>Ascomycota</taxon>
        <taxon>Pezizomycotina</taxon>
        <taxon>Sordariomycetes</taxon>
        <taxon>Sordariomycetidae</taxon>
        <taxon>Thyridiales</taxon>
        <taxon>Thyridiaceae</taxon>
        <taxon>Thyridium</taxon>
    </lineage>
</organism>
<name>A0A507AXW7_9PEZI</name>
<dbReference type="RefSeq" id="XP_030997336.1">
    <property type="nucleotide sequence ID" value="XM_031138721.1"/>
</dbReference>
<feature type="chain" id="PRO_5021388276" description="DUF7735 domain-containing protein" evidence="2">
    <location>
        <begin position="28"/>
        <end position="240"/>
    </location>
</feature>
<evidence type="ECO:0000313" key="5">
    <source>
        <dbReference type="Proteomes" id="UP000319257"/>
    </source>
</evidence>
<evidence type="ECO:0000313" key="4">
    <source>
        <dbReference type="EMBL" id="TPX15625.1"/>
    </source>
</evidence>
<sequence>MKSTSALGAMKSAAALGALALAASVGAFDSAAYSKLLPTAAPTVTTTASQCEHLNLTSMFDVPRPTGVLGTAFKSYAKSLTEDCSTLSLDFEAKFKCSFPEAPAWCGFSRAIPATLLPEYTSFASQGSSWWSNHSTRVYSVASECPGQWYNGGFAPFGALFLNWTVAFGGACGPADVGPLTTVSGARPTATSTPGAPGTGPGGSTAETGAPRSGCLGRMEGLHPAVLILGGLSAAVINSI</sequence>
<keyword evidence="2" id="KW-0732">Signal</keyword>
<feature type="region of interest" description="Disordered" evidence="1">
    <location>
        <begin position="183"/>
        <end position="214"/>
    </location>
</feature>
<gene>
    <name evidence="4" type="ORF">E0L32_004323</name>
</gene>